<organism evidence="2 3">
    <name type="scientific">Fusarium austroafricanum</name>
    <dbReference type="NCBI Taxonomy" id="2364996"/>
    <lineage>
        <taxon>Eukaryota</taxon>
        <taxon>Fungi</taxon>
        <taxon>Dikarya</taxon>
        <taxon>Ascomycota</taxon>
        <taxon>Pezizomycotina</taxon>
        <taxon>Sordariomycetes</taxon>
        <taxon>Hypocreomycetidae</taxon>
        <taxon>Hypocreales</taxon>
        <taxon>Nectriaceae</taxon>
        <taxon>Fusarium</taxon>
        <taxon>Fusarium concolor species complex</taxon>
    </lineage>
</organism>
<dbReference type="EMBL" id="JAADJG010000247">
    <property type="protein sequence ID" value="KAF4450518.1"/>
    <property type="molecule type" value="Genomic_DNA"/>
</dbReference>
<evidence type="ECO:0000256" key="1">
    <source>
        <dbReference type="SAM" id="SignalP"/>
    </source>
</evidence>
<accession>A0A8H4KIU1</accession>
<sequence>MVKITSAVLFFMIALGVQASATCQCLFSDGSHCCVYSSVNGPSEDCTQACSGARRGKDNVACNAGGKWSGVSAWNAQWREGCAR</sequence>
<dbReference type="Proteomes" id="UP000605986">
    <property type="component" value="Unassembled WGS sequence"/>
</dbReference>
<comment type="caution">
    <text evidence="2">The sequence shown here is derived from an EMBL/GenBank/DDBJ whole genome shotgun (WGS) entry which is preliminary data.</text>
</comment>
<reference evidence="2" key="1">
    <citation type="submission" date="2020-01" db="EMBL/GenBank/DDBJ databases">
        <title>Identification and distribution of gene clusters putatively required for synthesis of sphingolipid metabolism inhibitors in phylogenetically diverse species of the filamentous fungus Fusarium.</title>
        <authorList>
            <person name="Kim H.-S."/>
            <person name="Busman M."/>
            <person name="Brown D.W."/>
            <person name="Divon H."/>
            <person name="Uhlig S."/>
            <person name="Proctor R.H."/>
        </authorList>
    </citation>
    <scope>NUCLEOTIDE SEQUENCE</scope>
    <source>
        <strain evidence="2">NRRL 53441</strain>
    </source>
</reference>
<keyword evidence="3" id="KW-1185">Reference proteome</keyword>
<dbReference type="OrthoDB" id="2818448at2759"/>
<protein>
    <submittedName>
        <fullName evidence="2">Uncharacterized protein</fullName>
    </submittedName>
</protein>
<evidence type="ECO:0000313" key="3">
    <source>
        <dbReference type="Proteomes" id="UP000605986"/>
    </source>
</evidence>
<proteinExistence type="predicted"/>
<feature type="signal peptide" evidence="1">
    <location>
        <begin position="1"/>
        <end position="19"/>
    </location>
</feature>
<keyword evidence="1" id="KW-0732">Signal</keyword>
<evidence type="ECO:0000313" key="2">
    <source>
        <dbReference type="EMBL" id="KAF4450518.1"/>
    </source>
</evidence>
<gene>
    <name evidence="2" type="ORF">F53441_6373</name>
</gene>
<feature type="chain" id="PRO_5034409710" evidence="1">
    <location>
        <begin position="20"/>
        <end position="84"/>
    </location>
</feature>
<name>A0A8H4KIU1_9HYPO</name>
<dbReference type="AlphaFoldDB" id="A0A8H4KIU1"/>